<comment type="caution">
    <text evidence="3">The sequence shown here is derived from an EMBL/GenBank/DDBJ whole genome shotgun (WGS) entry which is preliminary data.</text>
</comment>
<dbReference type="RefSeq" id="WP_381351161.1">
    <property type="nucleotide sequence ID" value="NZ_JBHMCY010000193.1"/>
</dbReference>
<feature type="domain" description="YCII-related" evidence="2">
    <location>
        <begin position="25"/>
        <end position="106"/>
    </location>
</feature>
<dbReference type="InterPro" id="IPR011008">
    <property type="entry name" value="Dimeric_a/b-barrel"/>
</dbReference>
<evidence type="ECO:0000313" key="4">
    <source>
        <dbReference type="Proteomes" id="UP001589709"/>
    </source>
</evidence>
<evidence type="ECO:0000313" key="3">
    <source>
        <dbReference type="EMBL" id="MFB9467833.1"/>
    </source>
</evidence>
<name>A0ABV5NC26_9ACTN</name>
<dbReference type="Gene3D" id="3.30.70.1060">
    <property type="entry name" value="Dimeric alpha+beta barrel"/>
    <property type="match status" value="1"/>
</dbReference>
<dbReference type="Proteomes" id="UP001589709">
    <property type="component" value="Unassembled WGS sequence"/>
</dbReference>
<sequence>MSNTTHAQEVLSTLRRQQFYLVEMAMITPVQDPLSALAPYLEEHLAWLIERENNGTLFLAGTLGDETGWDGSGLAVVRAESRAAAEADAQTEPFCRAGIRKNSVRGWQLNEGNITLRLRLFDDSFEIA</sequence>
<organism evidence="3 4">
    <name type="scientific">Streptomyces cinereospinus</name>
    <dbReference type="NCBI Taxonomy" id="285561"/>
    <lineage>
        <taxon>Bacteria</taxon>
        <taxon>Bacillati</taxon>
        <taxon>Actinomycetota</taxon>
        <taxon>Actinomycetes</taxon>
        <taxon>Kitasatosporales</taxon>
        <taxon>Streptomycetaceae</taxon>
        <taxon>Streptomyces</taxon>
    </lineage>
</organism>
<proteinExistence type="inferred from homology"/>
<evidence type="ECO:0000256" key="1">
    <source>
        <dbReference type="ARBA" id="ARBA00007689"/>
    </source>
</evidence>
<evidence type="ECO:0000259" key="2">
    <source>
        <dbReference type="Pfam" id="PF03795"/>
    </source>
</evidence>
<dbReference type="SUPFAM" id="SSF54909">
    <property type="entry name" value="Dimeric alpha+beta barrel"/>
    <property type="match status" value="1"/>
</dbReference>
<comment type="similarity">
    <text evidence="1">Belongs to the YciI family.</text>
</comment>
<dbReference type="InterPro" id="IPR005545">
    <property type="entry name" value="YCII"/>
</dbReference>
<reference evidence="3 4" key="1">
    <citation type="submission" date="2024-09" db="EMBL/GenBank/DDBJ databases">
        <authorList>
            <person name="Sun Q."/>
            <person name="Mori K."/>
        </authorList>
    </citation>
    <scope>NUCLEOTIDE SEQUENCE [LARGE SCALE GENOMIC DNA]</scope>
    <source>
        <strain evidence="3 4">JCM 6917</strain>
    </source>
</reference>
<dbReference type="EMBL" id="JBHMCY010000193">
    <property type="protein sequence ID" value="MFB9467833.1"/>
    <property type="molecule type" value="Genomic_DNA"/>
</dbReference>
<gene>
    <name evidence="3" type="ORF">ACFF45_35455</name>
</gene>
<accession>A0ABV5NC26</accession>
<keyword evidence="4" id="KW-1185">Reference proteome</keyword>
<dbReference type="Pfam" id="PF03795">
    <property type="entry name" value="YCII"/>
    <property type="match status" value="1"/>
</dbReference>
<protein>
    <submittedName>
        <fullName evidence="3">YciI family protein</fullName>
    </submittedName>
</protein>